<sequence>MATAGEIIAITARSTWTGIRRQVAAMGRMVKRMGSLVKDVRELFVFLAACSKEMLAEIGRNTHLKRVIQVIEAMPRDLGVDIIRLDDAWGETWGLPLQACGSWESFCDLLQGVVYAGKPGLDQVASGQFAITLAKRGDFNLNSFSWDSSLEKKLHIEQAIVVPRAYSRPSKGCPFPGCCGTTVLEVKGKMRCSTCGRQAAIRRRPQSIINIQHASDQSPEPQPGILPTSHGLGSPPIQLVGGEYQHFRRLQFQEPAKPVQNSREILHRLVEDFRDVTANAYSGNLILQVVEVDNPWSPDETVVALKHAVSCLGRAIISGELPS</sequence>
<accession>Q2H9S9</accession>
<dbReference type="Pfam" id="PF22893">
    <property type="entry name" value="ULD_2"/>
    <property type="match status" value="1"/>
</dbReference>
<reference evidence="3" key="1">
    <citation type="journal article" date="2015" name="Genome Announc.">
        <title>Draft genome sequence of the cellulolytic fungus Chaetomium globosum.</title>
        <authorList>
            <person name="Cuomo C.A."/>
            <person name="Untereiner W.A."/>
            <person name="Ma L.-J."/>
            <person name="Grabherr M."/>
            <person name="Birren B.W."/>
        </authorList>
    </citation>
    <scope>NUCLEOTIDE SEQUENCE [LARGE SCALE GENOMIC DNA]</scope>
    <source>
        <strain evidence="3">ATCC 6205 / CBS 148.51 / DSM 1962 / NBRC 6347 / NRRL 1970</strain>
    </source>
</reference>
<keyword evidence="3" id="KW-1185">Reference proteome</keyword>
<dbReference type="VEuPathDB" id="FungiDB:CHGG_03025"/>
<name>Q2H9S9_CHAGB</name>
<dbReference type="HOGENOM" id="CLU_860526_0_0_1"/>
<gene>
    <name evidence="2" type="ORF">CHGG_03025</name>
</gene>
<dbReference type="EMBL" id="CH408030">
    <property type="protein sequence ID" value="EAQ91090.1"/>
    <property type="molecule type" value="Genomic_DNA"/>
</dbReference>
<dbReference type="InParanoid" id="Q2H9S9"/>
<dbReference type="AlphaFoldDB" id="Q2H9S9"/>
<dbReference type="RefSeq" id="XP_001229541.1">
    <property type="nucleotide sequence ID" value="XM_001229540.1"/>
</dbReference>
<dbReference type="GeneID" id="4388538"/>
<proteinExistence type="predicted"/>
<dbReference type="eggNOG" id="KOG1124">
    <property type="taxonomic scope" value="Eukaryota"/>
</dbReference>
<evidence type="ECO:0000313" key="3">
    <source>
        <dbReference type="Proteomes" id="UP000001056"/>
    </source>
</evidence>
<evidence type="ECO:0000313" key="2">
    <source>
        <dbReference type="EMBL" id="EAQ91090.1"/>
    </source>
</evidence>
<dbReference type="Proteomes" id="UP000001056">
    <property type="component" value="Unassembled WGS sequence"/>
</dbReference>
<organism evidence="2 3">
    <name type="scientific">Chaetomium globosum (strain ATCC 6205 / CBS 148.51 / DSM 1962 / NBRC 6347 / NRRL 1970)</name>
    <name type="common">Soil fungus</name>
    <dbReference type="NCBI Taxonomy" id="306901"/>
    <lineage>
        <taxon>Eukaryota</taxon>
        <taxon>Fungi</taxon>
        <taxon>Dikarya</taxon>
        <taxon>Ascomycota</taxon>
        <taxon>Pezizomycotina</taxon>
        <taxon>Sordariomycetes</taxon>
        <taxon>Sordariomycetidae</taxon>
        <taxon>Sordariales</taxon>
        <taxon>Chaetomiaceae</taxon>
        <taxon>Chaetomium</taxon>
    </lineage>
</organism>
<dbReference type="OrthoDB" id="3045089at2759"/>
<feature type="domain" description="Ubiquitin-like" evidence="1">
    <location>
        <begin position="80"/>
        <end position="162"/>
    </location>
</feature>
<dbReference type="InterPro" id="IPR054464">
    <property type="entry name" value="ULD_fung"/>
</dbReference>
<evidence type="ECO:0000259" key="1">
    <source>
        <dbReference type="Pfam" id="PF22893"/>
    </source>
</evidence>
<protein>
    <recommendedName>
        <fullName evidence="1">Ubiquitin-like domain-containing protein</fullName>
    </recommendedName>
</protein>